<dbReference type="PANTHER" id="PTHR43792:SF1">
    <property type="entry name" value="N-ACETYLTRANSFERASE DOMAIN-CONTAINING PROTEIN"/>
    <property type="match status" value="1"/>
</dbReference>
<dbReference type="SUPFAM" id="SSF55729">
    <property type="entry name" value="Acyl-CoA N-acyltransferases (Nat)"/>
    <property type="match status" value="1"/>
</dbReference>
<dbReference type="InterPro" id="IPR000182">
    <property type="entry name" value="GNAT_dom"/>
</dbReference>
<dbReference type="AlphaFoldDB" id="A0A6J6TQQ6"/>
<gene>
    <name evidence="2" type="ORF">UFOPK2827_00434</name>
</gene>
<dbReference type="GO" id="GO:0016747">
    <property type="term" value="F:acyltransferase activity, transferring groups other than amino-acyl groups"/>
    <property type="evidence" value="ECO:0007669"/>
    <property type="project" value="InterPro"/>
</dbReference>
<sequence length="186" mass="21946">MTFRIETERLILRPLALTDEDDLLEYQSHPEIVRYIPWPERTREQVREALEKYAPLHKDVITESGDFLLLAWELKDGANKGKVIGQSNLSIERKEDQYSEFGYVTHQNFQRQGYAFEASRALLDYAFRNFAIHRIVAKIDSRNPESARLAEKLGMRLEGTFRESEFFKGDWCDMWEYAILKSEFQA</sequence>
<protein>
    <submittedName>
        <fullName evidence="2">Unannotated protein</fullName>
    </submittedName>
</protein>
<dbReference type="InterPro" id="IPR016181">
    <property type="entry name" value="Acyl_CoA_acyltransferase"/>
</dbReference>
<name>A0A6J6TQQ6_9ZZZZ</name>
<reference evidence="2" key="1">
    <citation type="submission" date="2020-05" db="EMBL/GenBank/DDBJ databases">
        <authorList>
            <person name="Chiriac C."/>
            <person name="Salcher M."/>
            <person name="Ghai R."/>
            <person name="Kavagutti S V."/>
        </authorList>
    </citation>
    <scope>NUCLEOTIDE SEQUENCE</scope>
</reference>
<dbReference type="PANTHER" id="PTHR43792">
    <property type="entry name" value="GNAT FAMILY, PUTATIVE (AFU_ORTHOLOGUE AFUA_3G00765)-RELATED-RELATED"/>
    <property type="match status" value="1"/>
</dbReference>
<accession>A0A6J6TQQ6</accession>
<dbReference type="InterPro" id="IPR051531">
    <property type="entry name" value="N-acetyltransferase"/>
</dbReference>
<proteinExistence type="predicted"/>
<organism evidence="2">
    <name type="scientific">freshwater metagenome</name>
    <dbReference type="NCBI Taxonomy" id="449393"/>
    <lineage>
        <taxon>unclassified sequences</taxon>
        <taxon>metagenomes</taxon>
        <taxon>ecological metagenomes</taxon>
    </lineage>
</organism>
<dbReference type="EMBL" id="CAEZZE010000054">
    <property type="protein sequence ID" value="CAB4748649.1"/>
    <property type="molecule type" value="Genomic_DNA"/>
</dbReference>
<dbReference type="PROSITE" id="PS51186">
    <property type="entry name" value="GNAT"/>
    <property type="match status" value="1"/>
</dbReference>
<dbReference type="Gene3D" id="3.40.630.30">
    <property type="match status" value="1"/>
</dbReference>
<evidence type="ECO:0000313" key="2">
    <source>
        <dbReference type="EMBL" id="CAB4748649.1"/>
    </source>
</evidence>
<feature type="domain" description="N-acetyltransferase" evidence="1">
    <location>
        <begin position="40"/>
        <end position="179"/>
    </location>
</feature>
<evidence type="ECO:0000259" key="1">
    <source>
        <dbReference type="PROSITE" id="PS51186"/>
    </source>
</evidence>
<dbReference type="Pfam" id="PF13302">
    <property type="entry name" value="Acetyltransf_3"/>
    <property type="match status" value="1"/>
</dbReference>